<organism evidence="12 13">
    <name type="scientific">Dendrobium chrysotoxum</name>
    <name type="common">Orchid</name>
    <dbReference type="NCBI Taxonomy" id="161865"/>
    <lineage>
        <taxon>Eukaryota</taxon>
        <taxon>Viridiplantae</taxon>
        <taxon>Streptophyta</taxon>
        <taxon>Embryophyta</taxon>
        <taxon>Tracheophyta</taxon>
        <taxon>Spermatophyta</taxon>
        <taxon>Magnoliopsida</taxon>
        <taxon>Liliopsida</taxon>
        <taxon>Asparagales</taxon>
        <taxon>Orchidaceae</taxon>
        <taxon>Epidendroideae</taxon>
        <taxon>Malaxideae</taxon>
        <taxon>Dendrobiinae</taxon>
        <taxon>Dendrobium</taxon>
    </lineage>
</organism>
<dbReference type="InterPro" id="IPR020846">
    <property type="entry name" value="MFS_dom"/>
</dbReference>
<dbReference type="PROSITE" id="PS50850">
    <property type="entry name" value="MFS"/>
    <property type="match status" value="1"/>
</dbReference>
<feature type="transmembrane region" description="Helical" evidence="10">
    <location>
        <begin position="459"/>
        <end position="480"/>
    </location>
</feature>
<evidence type="ECO:0000313" key="12">
    <source>
        <dbReference type="EMBL" id="KAH0466099.1"/>
    </source>
</evidence>
<feature type="transmembrane region" description="Helical" evidence="10">
    <location>
        <begin position="391"/>
        <end position="414"/>
    </location>
</feature>
<feature type="transmembrane region" description="Helical" evidence="10">
    <location>
        <begin position="206"/>
        <end position="228"/>
    </location>
</feature>
<reference evidence="12 13" key="1">
    <citation type="journal article" date="2021" name="Hortic Res">
        <title>Chromosome-scale assembly of the Dendrobium chrysotoxum genome enhances the understanding of orchid evolution.</title>
        <authorList>
            <person name="Zhang Y."/>
            <person name="Zhang G.Q."/>
            <person name="Zhang D."/>
            <person name="Liu X.D."/>
            <person name="Xu X.Y."/>
            <person name="Sun W.H."/>
            <person name="Yu X."/>
            <person name="Zhu X."/>
            <person name="Wang Z.W."/>
            <person name="Zhao X."/>
            <person name="Zhong W.Y."/>
            <person name="Chen H."/>
            <person name="Yin W.L."/>
            <person name="Huang T."/>
            <person name="Niu S.C."/>
            <person name="Liu Z.J."/>
        </authorList>
    </citation>
    <scope>NUCLEOTIDE SEQUENCE [LARGE SCALE GENOMIC DNA]</scope>
    <source>
        <strain evidence="12">Lindl</strain>
    </source>
</reference>
<gene>
    <name evidence="12" type="ORF">IEQ34_006202</name>
</gene>
<feature type="transmembrane region" description="Helical" evidence="10">
    <location>
        <begin position="174"/>
        <end position="194"/>
    </location>
</feature>
<evidence type="ECO:0000313" key="13">
    <source>
        <dbReference type="Proteomes" id="UP000775213"/>
    </source>
</evidence>
<dbReference type="FunFam" id="1.20.1250.20:FF:000002">
    <property type="entry name" value="Sugar transport protein 13"/>
    <property type="match status" value="1"/>
</dbReference>
<dbReference type="InterPro" id="IPR036259">
    <property type="entry name" value="MFS_trans_sf"/>
</dbReference>
<feature type="transmembrane region" description="Helical" evidence="10">
    <location>
        <begin position="335"/>
        <end position="352"/>
    </location>
</feature>
<evidence type="ECO:0000256" key="2">
    <source>
        <dbReference type="ARBA" id="ARBA00010992"/>
    </source>
</evidence>
<dbReference type="NCBIfam" id="TIGR00879">
    <property type="entry name" value="SP"/>
    <property type="match status" value="1"/>
</dbReference>
<dbReference type="PROSITE" id="PS00216">
    <property type="entry name" value="SUGAR_TRANSPORT_1"/>
    <property type="match status" value="1"/>
</dbReference>
<evidence type="ECO:0000256" key="1">
    <source>
        <dbReference type="ARBA" id="ARBA00004141"/>
    </source>
</evidence>
<keyword evidence="6" id="KW-0769">Symport</keyword>
<feature type="domain" description="Major facilitator superfamily (MFS) profile" evidence="11">
    <location>
        <begin position="23"/>
        <end position="484"/>
    </location>
</feature>
<evidence type="ECO:0000256" key="3">
    <source>
        <dbReference type="ARBA" id="ARBA00022448"/>
    </source>
</evidence>
<keyword evidence="13" id="KW-1185">Reference proteome</keyword>
<dbReference type="PANTHER" id="PTHR23500">
    <property type="entry name" value="SOLUTE CARRIER FAMILY 2, FACILITATED GLUCOSE TRANSPORTER"/>
    <property type="match status" value="1"/>
</dbReference>
<comment type="caution">
    <text evidence="12">The sequence shown here is derived from an EMBL/GenBank/DDBJ whole genome shotgun (WGS) entry which is preliminary data.</text>
</comment>
<evidence type="ECO:0000256" key="9">
    <source>
        <dbReference type="RuleBase" id="RU003346"/>
    </source>
</evidence>
<evidence type="ECO:0000256" key="5">
    <source>
        <dbReference type="ARBA" id="ARBA00022692"/>
    </source>
</evidence>
<keyword evidence="3 9" id="KW-0813">Transport</keyword>
<protein>
    <recommendedName>
        <fullName evidence="11">Major facilitator superfamily (MFS) profile domain-containing protein</fullName>
    </recommendedName>
</protein>
<proteinExistence type="inferred from homology"/>
<dbReference type="InterPro" id="IPR003663">
    <property type="entry name" value="Sugar/inositol_transpt"/>
</dbReference>
<dbReference type="GO" id="GO:0016020">
    <property type="term" value="C:membrane"/>
    <property type="evidence" value="ECO:0007669"/>
    <property type="project" value="UniProtKB-SubCell"/>
</dbReference>
<dbReference type="EMBL" id="JAGFBR010000006">
    <property type="protein sequence ID" value="KAH0466099.1"/>
    <property type="molecule type" value="Genomic_DNA"/>
</dbReference>
<keyword evidence="7 10" id="KW-1133">Transmembrane helix</keyword>
<dbReference type="PANTHER" id="PTHR23500:SF30">
    <property type="entry name" value="SUGAR TRANSPORT PROTEIN 3"/>
    <property type="match status" value="1"/>
</dbReference>
<name>A0AAV7HEA5_DENCH</name>
<evidence type="ECO:0000256" key="8">
    <source>
        <dbReference type="ARBA" id="ARBA00023136"/>
    </source>
</evidence>
<dbReference type="GO" id="GO:0015145">
    <property type="term" value="F:monosaccharide transmembrane transporter activity"/>
    <property type="evidence" value="ECO:0007669"/>
    <property type="project" value="InterPro"/>
</dbReference>
<comment type="subcellular location">
    <subcellularLocation>
        <location evidence="1">Membrane</location>
        <topology evidence="1">Multi-pass membrane protein</topology>
    </subcellularLocation>
</comment>
<feature type="transmembrane region" description="Helical" evidence="10">
    <location>
        <begin position="78"/>
        <end position="97"/>
    </location>
</feature>
<comment type="similarity">
    <text evidence="2 9">Belongs to the major facilitator superfamily. Sugar transporter (TC 2.A.1.1) family.</text>
</comment>
<dbReference type="InterPro" id="IPR044778">
    <property type="entry name" value="MFS_STP/MST-like_plant"/>
</dbReference>
<dbReference type="GO" id="GO:0015293">
    <property type="term" value="F:symporter activity"/>
    <property type="evidence" value="ECO:0007669"/>
    <property type="project" value="UniProtKB-KW"/>
</dbReference>
<dbReference type="InterPro" id="IPR005829">
    <property type="entry name" value="Sugar_transporter_CS"/>
</dbReference>
<dbReference type="CDD" id="cd17361">
    <property type="entry name" value="MFS_STP"/>
    <property type="match status" value="1"/>
</dbReference>
<feature type="transmembrane region" description="Helical" evidence="10">
    <location>
        <begin position="16"/>
        <end position="36"/>
    </location>
</feature>
<feature type="transmembrane region" description="Helical" evidence="10">
    <location>
        <begin position="359"/>
        <end position="379"/>
    </location>
</feature>
<dbReference type="InterPro" id="IPR045262">
    <property type="entry name" value="STP/PLT_plant"/>
</dbReference>
<dbReference type="InterPro" id="IPR005828">
    <property type="entry name" value="MFS_sugar_transport-like"/>
</dbReference>
<dbReference type="AlphaFoldDB" id="A0AAV7HEA5"/>
<sequence>MAAELQNAASDKEPRITLFVVLTCMVAGSGGLLFGYDLGISGGVTSMDSFLSKFFPEILANMKKDRNVSNYCKFNSQLLMAFTSSLYISGFFASLLASPVTRRFGRRSSMLFGAVLFLAGAGLSGAGFNLLTVILGRILFGASIGFTNQVRLIELKTRSIPLYISEMAPPKYRGAMNGFFEICISIGLLLANVINYGTQKIKAGWGWRLSLALAAIPASFLLIGALFLPETPSCIIHRNGDSQKASRVLQKIRGTADVHDELNSLISAAADASRAASEHPLRRLVRRNYRPHIVMAFLLPAFRQFTGINFITFYAPVMFRTIGFKESASLMSAGMTRLTATICTLATMAVVDKLGRRKFFLLGGTQMIIALAMVGGIMASKLGDQGAMGYGYAYLVLALLCIYVVGFSWSWGLLPWLVASEIFPLEIRSTGQSIFVASDFFFGAWIAQSMLSILCYMKFGVFFLFGGFVVLMSLFVFWFLPETKELPLEEMGRVWEDHWFWKRFVELDEEKGNNKNVQIA</sequence>
<keyword evidence="8 10" id="KW-0472">Membrane</keyword>
<evidence type="ECO:0000256" key="10">
    <source>
        <dbReference type="SAM" id="Phobius"/>
    </source>
</evidence>
<feature type="transmembrane region" description="Helical" evidence="10">
    <location>
        <begin position="434"/>
        <end position="453"/>
    </location>
</feature>
<evidence type="ECO:0000256" key="7">
    <source>
        <dbReference type="ARBA" id="ARBA00022989"/>
    </source>
</evidence>
<keyword evidence="5 10" id="KW-0812">Transmembrane</keyword>
<evidence type="ECO:0000256" key="6">
    <source>
        <dbReference type="ARBA" id="ARBA00022847"/>
    </source>
</evidence>
<feature type="transmembrane region" description="Helical" evidence="10">
    <location>
        <begin position="109"/>
        <end position="128"/>
    </location>
</feature>
<feature type="transmembrane region" description="Helical" evidence="10">
    <location>
        <begin position="293"/>
        <end position="315"/>
    </location>
</feature>
<evidence type="ECO:0000259" key="11">
    <source>
        <dbReference type="PROSITE" id="PS50850"/>
    </source>
</evidence>
<evidence type="ECO:0000256" key="4">
    <source>
        <dbReference type="ARBA" id="ARBA00022597"/>
    </source>
</evidence>
<dbReference type="SUPFAM" id="SSF103473">
    <property type="entry name" value="MFS general substrate transporter"/>
    <property type="match status" value="1"/>
</dbReference>
<keyword evidence="4" id="KW-0762">Sugar transport</keyword>
<dbReference type="Proteomes" id="UP000775213">
    <property type="component" value="Unassembled WGS sequence"/>
</dbReference>
<accession>A0AAV7HEA5</accession>
<dbReference type="PRINTS" id="PR00171">
    <property type="entry name" value="SUGRTRNSPORT"/>
</dbReference>
<dbReference type="Gene3D" id="1.20.1250.20">
    <property type="entry name" value="MFS general substrate transporter like domains"/>
    <property type="match status" value="1"/>
</dbReference>
<dbReference type="Pfam" id="PF00083">
    <property type="entry name" value="Sugar_tr"/>
    <property type="match status" value="1"/>
</dbReference>